<reference evidence="1 2" key="1">
    <citation type="journal article" date="2019" name="Int. J. Syst. Evol. Microbiol.">
        <title>The Global Catalogue of Microorganisms (GCM) 10K type strain sequencing project: providing services to taxonomists for standard genome sequencing and annotation.</title>
        <authorList>
            <consortium name="The Broad Institute Genomics Platform"/>
            <consortium name="The Broad Institute Genome Sequencing Center for Infectious Disease"/>
            <person name="Wu L."/>
            <person name="Ma J."/>
        </authorList>
    </citation>
    <scope>NUCLEOTIDE SEQUENCE [LARGE SCALE GENOMIC DNA]</scope>
    <source>
        <strain evidence="1 2">JCM 15503</strain>
    </source>
</reference>
<comment type="caution">
    <text evidence="1">The sequence shown here is derived from an EMBL/GenBank/DDBJ whole genome shotgun (WGS) entry which is preliminary data.</text>
</comment>
<evidence type="ECO:0008006" key="3">
    <source>
        <dbReference type="Google" id="ProtNLM"/>
    </source>
</evidence>
<dbReference type="EMBL" id="BAAAEW010000004">
    <property type="protein sequence ID" value="GAA0743045.1"/>
    <property type="molecule type" value="Genomic_DNA"/>
</dbReference>
<name>A0ABN1JMT1_9BURK</name>
<dbReference type="Proteomes" id="UP001500279">
    <property type="component" value="Unassembled WGS sequence"/>
</dbReference>
<accession>A0ABN1JMT1</accession>
<organism evidence="1 2">
    <name type="scientific">Ideonella azotifigens</name>
    <dbReference type="NCBI Taxonomy" id="513160"/>
    <lineage>
        <taxon>Bacteria</taxon>
        <taxon>Pseudomonadati</taxon>
        <taxon>Pseudomonadota</taxon>
        <taxon>Betaproteobacteria</taxon>
        <taxon>Burkholderiales</taxon>
        <taxon>Sphaerotilaceae</taxon>
        <taxon>Ideonella</taxon>
    </lineage>
</organism>
<dbReference type="InterPro" id="IPR003718">
    <property type="entry name" value="OsmC/Ohr_fam"/>
</dbReference>
<evidence type="ECO:0000313" key="2">
    <source>
        <dbReference type="Proteomes" id="UP001500279"/>
    </source>
</evidence>
<dbReference type="RefSeq" id="WP_231010469.1">
    <property type="nucleotide sequence ID" value="NZ_BAAAEW010000004.1"/>
</dbReference>
<dbReference type="SUPFAM" id="SSF82784">
    <property type="entry name" value="OsmC-like"/>
    <property type="match status" value="1"/>
</dbReference>
<evidence type="ECO:0000313" key="1">
    <source>
        <dbReference type="EMBL" id="GAA0743045.1"/>
    </source>
</evidence>
<dbReference type="InterPro" id="IPR036102">
    <property type="entry name" value="OsmC/Ohrsf"/>
</dbReference>
<dbReference type="Gene3D" id="3.30.300.20">
    <property type="match status" value="1"/>
</dbReference>
<dbReference type="Pfam" id="PF02566">
    <property type="entry name" value="OsmC"/>
    <property type="match status" value="1"/>
</dbReference>
<sequence length="166" mass="17697">MSDITSTSPTPSTLVTTVTLRQLQDYRFEIGFGDEVPAIIGDEPPPLGSSTGPSPVQLLAAAVGNCLSDSLLFALRKFKQSPEPLSCELQAHVGRNAQGRNRVMRMQATLTLGVPAASLEHLDRVLVTFEQFCTVTQSVAPAIPVQLIVRDSTGAELLNHLSLASS</sequence>
<gene>
    <name evidence="1" type="ORF">GCM10009107_07200</name>
</gene>
<dbReference type="InterPro" id="IPR015946">
    <property type="entry name" value="KH_dom-like_a/b"/>
</dbReference>
<keyword evidence="2" id="KW-1185">Reference proteome</keyword>
<protein>
    <recommendedName>
        <fullName evidence="3">Peroxiredoxin</fullName>
    </recommendedName>
</protein>
<proteinExistence type="predicted"/>